<dbReference type="KEGG" id="part:PARC_a1544"/>
<proteinExistence type="predicted"/>
<dbReference type="AlphaFoldDB" id="A0A290S563"/>
<evidence type="ECO:0000313" key="1">
    <source>
        <dbReference type="EMBL" id="ATC86151.1"/>
    </source>
</evidence>
<accession>A0A290S563</accession>
<protein>
    <submittedName>
        <fullName evidence="1">Uncharacterized protein</fullName>
    </submittedName>
</protein>
<organism evidence="1 2">
    <name type="scientific">Pseudoalteromonas arctica A 37-1-2</name>
    <dbReference type="NCBI Taxonomy" id="1117313"/>
    <lineage>
        <taxon>Bacteria</taxon>
        <taxon>Pseudomonadati</taxon>
        <taxon>Pseudomonadota</taxon>
        <taxon>Gammaproteobacteria</taxon>
        <taxon>Alteromonadales</taxon>
        <taxon>Pseudoalteromonadaceae</taxon>
        <taxon>Pseudoalteromonas</taxon>
    </lineage>
</organism>
<reference evidence="1 2" key="1">
    <citation type="journal article" date="2012" name="J. Bacteriol.">
        <title>Genome sequences of type strains of seven species of the marine bacterium Pseudoalteromonas.</title>
        <authorList>
            <person name="Xie B.B."/>
            <person name="Shu Y.L."/>
            <person name="Qin Q.L."/>
            <person name="Rong J.C."/>
            <person name="Zhang X.Y."/>
            <person name="Chen X.L."/>
            <person name="Shi M."/>
            <person name="He H.L."/>
            <person name="Zhou B.C."/>
            <person name="Zhang Y.Z."/>
        </authorList>
    </citation>
    <scope>NUCLEOTIDE SEQUENCE [LARGE SCALE GENOMIC DNA]</scope>
    <source>
        <strain evidence="1 2">A 37-1-2</strain>
    </source>
</reference>
<gene>
    <name evidence="1" type="ORF">PARC_a1544</name>
</gene>
<dbReference type="RefSeq" id="WP_010553460.1">
    <property type="nucleotide sequence ID" value="NZ_CP011025.1"/>
</dbReference>
<sequence length="114" mass="13434">MLDFIKYVLNELGLDEHAEPTRTSVMKYHFRSRDKDIHVNFDLIIDDTYLELTEEDEKAFREFRSKQIFGEKLENLESSINKAVKLYMAKAELTKGNQQGSTFRLTIDLKLEEV</sequence>
<evidence type="ECO:0000313" key="2">
    <source>
        <dbReference type="Proteomes" id="UP000016505"/>
    </source>
</evidence>
<name>A0A290S563_9GAMM</name>
<dbReference type="EMBL" id="CP011025">
    <property type="protein sequence ID" value="ATC86151.1"/>
    <property type="molecule type" value="Genomic_DNA"/>
</dbReference>
<dbReference type="Proteomes" id="UP000016505">
    <property type="component" value="Chromosome I"/>
</dbReference>